<keyword evidence="4" id="KW-1185">Reference proteome</keyword>
<reference evidence="3 4" key="1">
    <citation type="submission" date="2017-06" db="EMBL/GenBank/DDBJ databases">
        <title>Investigating the central metabolism of Clostridium thermosuccinogenes.</title>
        <authorList>
            <person name="Koendjbiharie J.G."/>
            <person name="van Kranenburg R."/>
        </authorList>
    </citation>
    <scope>NUCLEOTIDE SEQUENCE [LARGE SCALE GENOMIC DNA]</scope>
    <source>
        <strain evidence="3 4">DSM 5806</strain>
    </source>
</reference>
<dbReference type="PANTHER" id="PTHR37313">
    <property type="entry name" value="UPF0749 PROTEIN RV1825"/>
    <property type="match status" value="1"/>
</dbReference>
<comment type="caution">
    <text evidence="3">The sequence shown here is derived from an EMBL/GenBank/DDBJ whole genome shotgun (WGS) entry which is preliminary data.</text>
</comment>
<evidence type="ECO:0000256" key="2">
    <source>
        <dbReference type="SAM" id="Coils"/>
    </source>
</evidence>
<comment type="similarity">
    <text evidence="1">Belongs to the UPF0749 family.</text>
</comment>
<keyword evidence="2" id="KW-0175">Coiled coil</keyword>
<proteinExistence type="inferred from homology"/>
<evidence type="ECO:0000256" key="1">
    <source>
        <dbReference type="ARBA" id="ARBA00009108"/>
    </source>
</evidence>
<protein>
    <recommendedName>
        <fullName evidence="5">Division initiation protein</fullName>
    </recommendedName>
</protein>
<dbReference type="Pfam" id="PF05949">
    <property type="entry name" value="DUF881"/>
    <property type="match status" value="1"/>
</dbReference>
<accession>A0A2K2FA88</accession>
<evidence type="ECO:0000313" key="3">
    <source>
        <dbReference type="EMBL" id="PNT96890.1"/>
    </source>
</evidence>
<dbReference type="Proteomes" id="UP000236151">
    <property type="component" value="Unassembled WGS sequence"/>
</dbReference>
<dbReference type="InterPro" id="IPR010273">
    <property type="entry name" value="DUF881"/>
</dbReference>
<dbReference type="KEGG" id="cthd:CDO33_08005"/>
<dbReference type="AlphaFoldDB" id="A0A2K2FA88"/>
<sequence length="243" mass="27586">MSKKDTRLVFFIAFVMFGLLLSVQFKSILKVNSKKLSVENKIVLYKDQLEAEKEKTKYLEEQISLAEKDRENLLNELIESQGDEYLLALKEKLDRTNLIAGLTDVKGPGIIIELDDAPGRNPDNPFEDPNDLIIHEPDILTILNELKKLGAQAISINGERLVSTSEQICAGPTILINNKRYPVPYVISVIGDPEMLYNGISESFIVYILRSYRIRVDIKKSNEVIIPKYEYLQKDIVGEGTLK</sequence>
<dbReference type="OrthoDB" id="9776196at2"/>
<evidence type="ECO:0000313" key="4">
    <source>
        <dbReference type="Proteomes" id="UP000236151"/>
    </source>
</evidence>
<name>A0A2K2FA88_9CLOT</name>
<dbReference type="Gene3D" id="3.30.70.1880">
    <property type="entry name" value="Protein of unknown function DUF881"/>
    <property type="match status" value="1"/>
</dbReference>
<dbReference type="EMBL" id="NIOJ01000043">
    <property type="protein sequence ID" value="PNT96890.1"/>
    <property type="molecule type" value="Genomic_DNA"/>
</dbReference>
<evidence type="ECO:0008006" key="5">
    <source>
        <dbReference type="Google" id="ProtNLM"/>
    </source>
</evidence>
<gene>
    <name evidence="3" type="ORF">CDQ84_14345</name>
</gene>
<organism evidence="3 4">
    <name type="scientific">Clostridium thermosuccinogenes</name>
    <dbReference type="NCBI Taxonomy" id="84032"/>
    <lineage>
        <taxon>Bacteria</taxon>
        <taxon>Bacillati</taxon>
        <taxon>Bacillota</taxon>
        <taxon>Clostridia</taxon>
        <taxon>Eubacteriales</taxon>
        <taxon>Clostridiaceae</taxon>
        <taxon>Clostridium</taxon>
    </lineage>
</organism>
<dbReference type="RefSeq" id="WP_103082422.1">
    <property type="nucleotide sequence ID" value="NZ_CP021850.1"/>
</dbReference>
<feature type="coiled-coil region" evidence="2">
    <location>
        <begin position="35"/>
        <end position="83"/>
    </location>
</feature>
<dbReference type="PANTHER" id="PTHR37313:SF2">
    <property type="entry name" value="UPF0749 PROTEIN YLXX"/>
    <property type="match status" value="1"/>
</dbReference>